<evidence type="ECO:0000256" key="12">
    <source>
        <dbReference type="ARBA" id="ARBA00023316"/>
    </source>
</evidence>
<gene>
    <name evidence="20" type="ORF">OnM2_087051</name>
</gene>
<keyword evidence="21" id="KW-1185">Reference proteome</keyword>
<evidence type="ECO:0000256" key="15">
    <source>
        <dbReference type="PIRNR" id="PIRNR037299"/>
    </source>
</evidence>
<evidence type="ECO:0000256" key="8">
    <source>
        <dbReference type="ARBA" id="ARBA00023136"/>
    </source>
</evidence>
<keyword evidence="11 20" id="KW-0326">Glycosidase</keyword>
<feature type="active site" description="Nucleophile" evidence="16">
    <location>
        <position position="160"/>
    </location>
</feature>
<dbReference type="PIRSF" id="PIRSF037299">
    <property type="entry name" value="Glycosidase_CRH1_prd"/>
    <property type="match status" value="1"/>
</dbReference>
<comment type="function">
    <text evidence="14">Dual chitinase/transglycosylase that plays a role in cell wall architecture. Chitinase and transglycosylase activities are coupled. Required for the polysaccharide cross-linking at the septa and the cell wall. More specifically, transfers chitin to 1,6-beta-glucan in the cell wall.</text>
</comment>
<dbReference type="FunFam" id="2.60.120.200:FF:000159">
    <property type="entry name" value="Glycosidase"/>
    <property type="match status" value="1"/>
</dbReference>
<feature type="region of interest" description="Disordered" evidence="17">
    <location>
        <begin position="296"/>
        <end position="323"/>
    </location>
</feature>
<dbReference type="EC" id="3.2.-.-" evidence="15"/>
<evidence type="ECO:0000256" key="10">
    <source>
        <dbReference type="ARBA" id="ARBA00023288"/>
    </source>
</evidence>
<keyword evidence="10" id="KW-0449">Lipoprotein</keyword>
<dbReference type="SUPFAM" id="SSF49899">
    <property type="entry name" value="Concanavalin A-like lectins/glucanases"/>
    <property type="match status" value="1"/>
</dbReference>
<feature type="domain" description="GH16" evidence="19">
    <location>
        <begin position="23"/>
        <end position="274"/>
    </location>
</feature>
<dbReference type="PANTHER" id="PTHR10963">
    <property type="entry name" value="GLYCOSYL HYDROLASE-RELATED"/>
    <property type="match status" value="1"/>
</dbReference>
<keyword evidence="12" id="KW-0961">Cell wall biogenesis/degradation</keyword>
<evidence type="ECO:0000256" key="17">
    <source>
        <dbReference type="SAM" id="MobiDB-lite"/>
    </source>
</evidence>
<feature type="signal peptide" evidence="18">
    <location>
        <begin position="1"/>
        <end position="20"/>
    </location>
</feature>
<feature type="compositionally biased region" description="Low complexity" evidence="17">
    <location>
        <begin position="379"/>
        <end position="398"/>
    </location>
</feature>
<dbReference type="GO" id="GO:0016757">
    <property type="term" value="F:glycosyltransferase activity"/>
    <property type="evidence" value="ECO:0007669"/>
    <property type="project" value="UniProtKB-KW"/>
</dbReference>
<comment type="catalytic activity">
    <reaction evidence="1">
        <text>Random endo-hydrolysis of N-acetyl-beta-D-glucosaminide (1-&gt;4)-beta-linkages in chitin and chitodextrins.</text>
        <dbReference type="EC" id="3.2.1.14"/>
    </reaction>
</comment>
<keyword evidence="5" id="KW-0808">Transferase</keyword>
<dbReference type="Pfam" id="PF00722">
    <property type="entry name" value="Glyco_hydro_16"/>
    <property type="match status" value="1"/>
</dbReference>
<sequence>MYKSSVVLAIILLSVSTVLGISCSQSNQCPQSTPCCSQYGECGVGAFCLGGCDPISSFSLDSCTPAPVCQSKIHKFDSKLSTIKPNTKYLGDSSTADWVSSGEPVFYNDNVLLTMAPGTVGTLLASTTYMWYGNVKATFKTSRGPGVVTAFILLSDVKDEIDYEFVGADLATAQTNYYSMGITNYHNSEDITISDTFNNYHTYEIDWTPDEITWKIDGKVGRTKKRIDTWNATANQWAYPQTPARVQLSIWPGGLPTNGKGTIEWAGGLVDWDSPDIKNNKYYFAAFESVEMTCYTADSGPGSRNGKSYTYSDTRGTNNTVVVGNKDSKLKSFLATGLDPEAGAPSGTASSAHPTQSVNSVPGLSVAGGNPGIDSHNEGSQGSTPASSSSDSTGVSSSNELGGNSFSQGRGTTSGGSELLNNQEEFLRSSVFAAVVALTAVLFL</sequence>
<keyword evidence="4" id="KW-0328">Glycosyltransferase</keyword>
<dbReference type="PANTHER" id="PTHR10963:SF22">
    <property type="entry name" value="GLYCOSIDASE CRH2-RELATED"/>
    <property type="match status" value="1"/>
</dbReference>
<dbReference type="GO" id="GO:0031505">
    <property type="term" value="P:fungal-type cell wall organization"/>
    <property type="evidence" value="ECO:0007669"/>
    <property type="project" value="TreeGrafter"/>
</dbReference>
<dbReference type="STRING" id="212602.A0A420HE77"/>
<feature type="active site" description="Proton donor" evidence="16">
    <location>
        <position position="164"/>
    </location>
</feature>
<keyword evidence="8 15" id="KW-0472">Membrane</keyword>
<accession>A0A420HE77</accession>
<evidence type="ECO:0000256" key="18">
    <source>
        <dbReference type="SAM" id="SignalP"/>
    </source>
</evidence>
<dbReference type="GO" id="GO:0008843">
    <property type="term" value="F:endochitinase activity"/>
    <property type="evidence" value="ECO:0007669"/>
    <property type="project" value="UniProtKB-EC"/>
</dbReference>
<dbReference type="InterPro" id="IPR013320">
    <property type="entry name" value="ConA-like_dom_sf"/>
</dbReference>
<feature type="compositionally biased region" description="Polar residues" evidence="17">
    <location>
        <begin position="347"/>
        <end position="362"/>
    </location>
</feature>
<evidence type="ECO:0000256" key="3">
    <source>
        <dbReference type="ARBA" id="ARBA00022622"/>
    </source>
</evidence>
<dbReference type="InterPro" id="IPR017168">
    <property type="entry name" value="CHR-like"/>
</dbReference>
<evidence type="ECO:0000313" key="20">
    <source>
        <dbReference type="EMBL" id="RKF55695.1"/>
    </source>
</evidence>
<dbReference type="PROSITE" id="PS51762">
    <property type="entry name" value="GH16_2"/>
    <property type="match status" value="1"/>
</dbReference>
<dbReference type="EMBL" id="MCFK01008794">
    <property type="protein sequence ID" value="RKF55695.1"/>
    <property type="molecule type" value="Genomic_DNA"/>
</dbReference>
<keyword evidence="7 15" id="KW-0378">Hydrolase</keyword>
<reference evidence="20 21" key="1">
    <citation type="journal article" date="2018" name="BMC Genomics">
        <title>Comparative genome analyses reveal sequence features reflecting distinct modes of host-adaptation between dicot and monocot powdery mildew.</title>
        <authorList>
            <person name="Wu Y."/>
            <person name="Ma X."/>
            <person name="Pan Z."/>
            <person name="Kale S.D."/>
            <person name="Song Y."/>
            <person name="King H."/>
            <person name="Zhang Q."/>
            <person name="Presley C."/>
            <person name="Deng X."/>
            <person name="Wei C.I."/>
            <person name="Xiao S."/>
        </authorList>
    </citation>
    <scope>NUCLEOTIDE SEQUENCE [LARGE SCALE GENOMIC DNA]</scope>
    <source>
        <strain evidence="20">UMSG2</strain>
    </source>
</reference>
<proteinExistence type="inferred from homology"/>
<dbReference type="GO" id="GO:0005975">
    <property type="term" value="P:carbohydrate metabolic process"/>
    <property type="evidence" value="ECO:0007669"/>
    <property type="project" value="InterPro"/>
</dbReference>
<evidence type="ECO:0000256" key="14">
    <source>
        <dbReference type="ARBA" id="ARBA00093308"/>
    </source>
</evidence>
<evidence type="ECO:0000256" key="11">
    <source>
        <dbReference type="ARBA" id="ARBA00023295"/>
    </source>
</evidence>
<evidence type="ECO:0000256" key="7">
    <source>
        <dbReference type="ARBA" id="ARBA00022801"/>
    </source>
</evidence>
<name>A0A420HE77_9PEZI</name>
<organism evidence="20 21">
    <name type="scientific">Erysiphe neolycopersici</name>
    <dbReference type="NCBI Taxonomy" id="212602"/>
    <lineage>
        <taxon>Eukaryota</taxon>
        <taxon>Fungi</taxon>
        <taxon>Dikarya</taxon>
        <taxon>Ascomycota</taxon>
        <taxon>Pezizomycotina</taxon>
        <taxon>Leotiomycetes</taxon>
        <taxon>Erysiphales</taxon>
        <taxon>Erysiphaceae</taxon>
        <taxon>Erysiphe</taxon>
    </lineage>
</organism>
<dbReference type="Gene3D" id="2.60.120.200">
    <property type="match status" value="1"/>
</dbReference>
<feature type="compositionally biased region" description="Polar residues" evidence="17">
    <location>
        <begin position="305"/>
        <end position="322"/>
    </location>
</feature>
<feature type="compositionally biased region" description="Polar residues" evidence="17">
    <location>
        <begin position="399"/>
        <end position="417"/>
    </location>
</feature>
<evidence type="ECO:0000256" key="13">
    <source>
        <dbReference type="ARBA" id="ARBA00038074"/>
    </source>
</evidence>
<evidence type="ECO:0000256" key="5">
    <source>
        <dbReference type="ARBA" id="ARBA00022679"/>
    </source>
</evidence>
<evidence type="ECO:0000313" key="21">
    <source>
        <dbReference type="Proteomes" id="UP000286134"/>
    </source>
</evidence>
<evidence type="ECO:0000256" key="4">
    <source>
        <dbReference type="ARBA" id="ARBA00022676"/>
    </source>
</evidence>
<evidence type="ECO:0000256" key="9">
    <source>
        <dbReference type="ARBA" id="ARBA00023180"/>
    </source>
</evidence>
<evidence type="ECO:0000256" key="16">
    <source>
        <dbReference type="PIRSR" id="PIRSR037299-1"/>
    </source>
</evidence>
<evidence type="ECO:0000256" key="1">
    <source>
        <dbReference type="ARBA" id="ARBA00000822"/>
    </source>
</evidence>
<keyword evidence="3" id="KW-0336">GPI-anchor</keyword>
<dbReference type="AlphaFoldDB" id="A0A420HE77"/>
<dbReference type="PROSITE" id="PS51257">
    <property type="entry name" value="PROKAR_LIPOPROTEIN"/>
    <property type="match status" value="1"/>
</dbReference>
<comment type="similarity">
    <text evidence="13">Belongs to the glycosyl hydrolase 16 family. CRH1 subfamily.</text>
</comment>
<feature type="chain" id="PRO_5019423755" description="Crh-like protein" evidence="18">
    <location>
        <begin position="21"/>
        <end position="444"/>
    </location>
</feature>
<dbReference type="GO" id="GO:0009277">
    <property type="term" value="C:fungal-type cell wall"/>
    <property type="evidence" value="ECO:0007669"/>
    <property type="project" value="UniProtKB-ARBA"/>
</dbReference>
<dbReference type="InterPro" id="IPR050546">
    <property type="entry name" value="Glycosyl_Hydrlase_16"/>
</dbReference>
<protein>
    <recommendedName>
        <fullName evidence="15">Crh-like protein</fullName>
        <ecNumber evidence="15">3.2.-.-</ecNumber>
    </recommendedName>
</protein>
<keyword evidence="9" id="KW-0325">Glycoprotein</keyword>
<feature type="region of interest" description="Disordered" evidence="17">
    <location>
        <begin position="341"/>
        <end position="417"/>
    </location>
</feature>
<dbReference type="Proteomes" id="UP000286134">
    <property type="component" value="Unassembled WGS sequence"/>
</dbReference>
<dbReference type="InterPro" id="IPR000757">
    <property type="entry name" value="Beta-glucanase-like"/>
</dbReference>
<evidence type="ECO:0000256" key="2">
    <source>
        <dbReference type="ARBA" id="ARBA00004589"/>
    </source>
</evidence>
<dbReference type="GO" id="GO:0098552">
    <property type="term" value="C:side of membrane"/>
    <property type="evidence" value="ECO:0007669"/>
    <property type="project" value="UniProtKB-KW"/>
</dbReference>
<keyword evidence="6 18" id="KW-0732">Signal</keyword>
<dbReference type="OrthoDB" id="4781at2759"/>
<comment type="subcellular location">
    <subcellularLocation>
        <location evidence="2">Membrane</location>
        <topology evidence="2">Lipid-anchor</topology>
        <topology evidence="2">GPI-anchor</topology>
    </subcellularLocation>
</comment>
<comment type="caution">
    <text evidence="20">The sequence shown here is derived from an EMBL/GenBank/DDBJ whole genome shotgun (WGS) entry which is preliminary data.</text>
</comment>
<evidence type="ECO:0000256" key="6">
    <source>
        <dbReference type="ARBA" id="ARBA00022729"/>
    </source>
</evidence>
<evidence type="ECO:0000259" key="19">
    <source>
        <dbReference type="PROSITE" id="PS51762"/>
    </source>
</evidence>